<geneLocation type="plasmid" evidence="11 13">
    <name>29</name>
</geneLocation>
<dbReference type="GO" id="GO:0016887">
    <property type="term" value="F:ATP hydrolysis activity"/>
    <property type="evidence" value="ECO:0007669"/>
    <property type="project" value="InterPro"/>
</dbReference>
<dbReference type="SMART" id="SM00382">
    <property type="entry name" value="AAA"/>
    <property type="match status" value="1"/>
</dbReference>
<evidence type="ECO:0000313" key="12">
    <source>
        <dbReference type="Proteomes" id="UP000054859"/>
    </source>
</evidence>
<dbReference type="AlphaFoldDB" id="A0A0W0R4L6"/>
<keyword evidence="11" id="KW-0378">Hydrolase</keyword>
<dbReference type="InterPro" id="IPR003439">
    <property type="entry name" value="ABC_transporter-like_ATP-bd"/>
</dbReference>
<dbReference type="GO" id="GO:0005524">
    <property type="term" value="F:ATP binding"/>
    <property type="evidence" value="ECO:0007669"/>
    <property type="project" value="UniProtKB-KW"/>
</dbReference>
<evidence type="ECO:0000256" key="1">
    <source>
        <dbReference type="ARBA" id="ARBA00022448"/>
    </source>
</evidence>
<keyword evidence="12" id="KW-1185">Reference proteome</keyword>
<dbReference type="Gene3D" id="2.40.50.100">
    <property type="match status" value="1"/>
</dbReference>
<keyword evidence="2" id="KW-1003">Cell membrane</keyword>
<dbReference type="InterPro" id="IPR012340">
    <property type="entry name" value="NA-bd_OB-fold"/>
</dbReference>
<dbReference type="KEGG" id="ladl:NCTC12735_01963"/>
<accession>A0A0W0R4L6</accession>
<dbReference type="InterPro" id="IPR027417">
    <property type="entry name" value="P-loop_NTPase"/>
</dbReference>
<evidence type="ECO:0000256" key="3">
    <source>
        <dbReference type="ARBA" id="ARBA00022519"/>
    </source>
</evidence>
<dbReference type="PANTHER" id="PTHR43875:SF12">
    <property type="entry name" value="SN-GLYCEROL-3-PHOSPHATE IMPORT ATP-BINDING PROTEIN UGPC"/>
    <property type="match status" value="1"/>
</dbReference>
<evidence type="ECO:0000256" key="7">
    <source>
        <dbReference type="ARBA" id="ARBA00022967"/>
    </source>
</evidence>
<dbReference type="InterPro" id="IPR003593">
    <property type="entry name" value="AAA+_ATPase"/>
</dbReference>
<dbReference type="SUPFAM" id="SSF52540">
    <property type="entry name" value="P-loop containing nucleoside triphosphate hydrolases"/>
    <property type="match status" value="1"/>
</dbReference>
<dbReference type="PROSITE" id="PS50893">
    <property type="entry name" value="ABC_TRANSPORTER_2"/>
    <property type="match status" value="1"/>
</dbReference>
<sequence>MATVDLIKIVKNHGSHVILDNINLNIEKGEFVALVGPSGSGKTTLLRMVAGLESITKGQIKINGECVNNLAPAQRDMAMVFQNYALYPHMNVYANMAYGLKMRGISKPIIRQKVNAVSSMLQLQNLLDRKPSELSGGQKQRVAMGRAIVRSPSVFLFDEPLSNLDAKLRNEMRYEIKKLHMELSTTSLYVTHDQTEAMTLADKIVVLNKGIIEQIGTPTMLYNTPQTKFVASFIGTYPMNFIEGVVNSSNHSIDLETGIKLPLPAAKHPAKKVLLGIRPEHLQICPKEEAFLSGKIHFIEDLGADKLIQVKLGERQPIVVRLFESTVNHTDHIYLKFDLNKANLFCSETGTRLGGWNEKN</sequence>
<dbReference type="NCBIfam" id="NF008653">
    <property type="entry name" value="PRK11650.1"/>
    <property type="match status" value="1"/>
</dbReference>
<dbReference type="Proteomes" id="UP000054859">
    <property type="component" value="Unassembled WGS sequence"/>
</dbReference>
<dbReference type="PATRIC" id="fig|45056.6.peg.669"/>
<dbReference type="Gene3D" id="2.40.50.140">
    <property type="entry name" value="Nucleic acid-binding proteins"/>
    <property type="match status" value="1"/>
</dbReference>
<dbReference type="CDD" id="cd03301">
    <property type="entry name" value="ABC_MalK_N"/>
    <property type="match status" value="1"/>
</dbReference>
<dbReference type="GO" id="GO:0001407">
    <property type="term" value="P:glycerophosphodiester transmembrane transport"/>
    <property type="evidence" value="ECO:0007669"/>
    <property type="project" value="TreeGrafter"/>
</dbReference>
<reference evidence="11 13" key="2">
    <citation type="submission" date="2018-12" db="EMBL/GenBank/DDBJ databases">
        <authorList>
            <consortium name="Pathogen Informatics"/>
        </authorList>
    </citation>
    <scope>NUCLEOTIDE SEQUENCE [LARGE SCALE GENOMIC DNA]</scope>
    <source>
        <strain evidence="11 13">NCTC12735</strain>
        <plasmid evidence="13">29</plasmid>
    </source>
</reference>
<dbReference type="PROSITE" id="PS00211">
    <property type="entry name" value="ABC_TRANSPORTER_1"/>
    <property type="match status" value="1"/>
</dbReference>
<keyword evidence="11" id="KW-0614">Plasmid</keyword>
<organism evidence="10 12">
    <name type="scientific">Legionella adelaidensis</name>
    <dbReference type="NCBI Taxonomy" id="45056"/>
    <lineage>
        <taxon>Bacteria</taxon>
        <taxon>Pseudomonadati</taxon>
        <taxon>Pseudomonadota</taxon>
        <taxon>Gammaproteobacteria</taxon>
        <taxon>Legionellales</taxon>
        <taxon>Legionellaceae</taxon>
        <taxon>Legionella</taxon>
    </lineage>
</organism>
<dbReference type="InterPro" id="IPR015855">
    <property type="entry name" value="ABC_transpr_MalK-like"/>
</dbReference>
<dbReference type="InterPro" id="IPR017871">
    <property type="entry name" value="ABC_transporter-like_CS"/>
</dbReference>
<dbReference type="SUPFAM" id="SSF50331">
    <property type="entry name" value="MOP-like"/>
    <property type="match status" value="1"/>
</dbReference>
<dbReference type="Proteomes" id="UP000281170">
    <property type="component" value="Plasmid 29"/>
</dbReference>
<name>A0A0W0R4L6_9GAMM</name>
<dbReference type="GO" id="GO:0140359">
    <property type="term" value="F:ABC-type transporter activity"/>
    <property type="evidence" value="ECO:0007669"/>
    <property type="project" value="InterPro"/>
</dbReference>
<dbReference type="OrthoDB" id="9802264at2"/>
<dbReference type="PANTHER" id="PTHR43875">
    <property type="entry name" value="MALTODEXTRIN IMPORT ATP-BINDING PROTEIN MSMX"/>
    <property type="match status" value="1"/>
</dbReference>
<proteinExistence type="predicted"/>
<evidence type="ECO:0000313" key="13">
    <source>
        <dbReference type="Proteomes" id="UP000281170"/>
    </source>
</evidence>
<dbReference type="InterPro" id="IPR008995">
    <property type="entry name" value="Mo/tungstate-bd_C_term_dom"/>
</dbReference>
<dbReference type="RefSeq" id="WP_058461705.1">
    <property type="nucleotide sequence ID" value="NZ_CAAAHS010000007.1"/>
</dbReference>
<dbReference type="EMBL" id="LNKA01000001">
    <property type="protein sequence ID" value="KTC65989.1"/>
    <property type="molecule type" value="Genomic_DNA"/>
</dbReference>
<evidence type="ECO:0000313" key="11">
    <source>
        <dbReference type="EMBL" id="VEH86313.1"/>
    </source>
</evidence>
<evidence type="ECO:0000256" key="5">
    <source>
        <dbReference type="ARBA" id="ARBA00022741"/>
    </source>
</evidence>
<dbReference type="STRING" id="45056.Lade_0647"/>
<dbReference type="FunFam" id="3.40.50.300:FF:000042">
    <property type="entry name" value="Maltose/maltodextrin ABC transporter, ATP-binding protein"/>
    <property type="match status" value="1"/>
</dbReference>
<keyword evidence="6 11" id="KW-0067">ATP-binding</keyword>
<keyword evidence="8" id="KW-0472">Membrane</keyword>
<dbReference type="InterPro" id="IPR047641">
    <property type="entry name" value="ABC_transpr_MalK/UgpC-like"/>
</dbReference>
<keyword evidence="7" id="KW-1278">Translocase</keyword>
<keyword evidence="1" id="KW-0813">Transport</keyword>
<keyword evidence="3" id="KW-0997">Cell inner membrane</keyword>
<dbReference type="Pfam" id="PF00005">
    <property type="entry name" value="ABC_tran"/>
    <property type="match status" value="1"/>
</dbReference>
<dbReference type="GO" id="GO:0015794">
    <property type="term" value="P:glycerol-3-phosphate transmembrane transport"/>
    <property type="evidence" value="ECO:0007669"/>
    <property type="project" value="TreeGrafter"/>
</dbReference>
<evidence type="ECO:0000259" key="9">
    <source>
        <dbReference type="PROSITE" id="PS50893"/>
    </source>
</evidence>
<keyword evidence="4" id="KW-0762">Sugar transport</keyword>
<reference evidence="10 12" key="1">
    <citation type="submission" date="2015-11" db="EMBL/GenBank/DDBJ databases">
        <title>Identification of large and diverse effector repertoires of 38 Legionella species.</title>
        <authorList>
            <person name="Burstein D."/>
            <person name="Amaro F."/>
            <person name="Zusman T."/>
            <person name="Lifshitz Z."/>
            <person name="Cohen O."/>
            <person name="Gilbert J.A."/>
            <person name="Pupko T."/>
            <person name="Shuman H.A."/>
            <person name="Segal G."/>
        </authorList>
    </citation>
    <scope>NUCLEOTIDE SEQUENCE [LARGE SCALE GENOMIC DNA]</scope>
    <source>
        <strain evidence="10 12">1762-AUS-E</strain>
    </source>
</reference>
<dbReference type="GO" id="GO:0055052">
    <property type="term" value="C:ATP-binding cassette (ABC) transporter complex, substrate-binding subunit-containing"/>
    <property type="evidence" value="ECO:0007669"/>
    <property type="project" value="TreeGrafter"/>
</dbReference>
<evidence type="ECO:0000256" key="4">
    <source>
        <dbReference type="ARBA" id="ARBA00022597"/>
    </source>
</evidence>
<dbReference type="GO" id="GO:0008643">
    <property type="term" value="P:carbohydrate transport"/>
    <property type="evidence" value="ECO:0007669"/>
    <property type="project" value="InterPro"/>
</dbReference>
<protein>
    <submittedName>
        <fullName evidence="11">sn-glycerol 3-phosphate transport system ATP-binding protein</fullName>
        <ecNumber evidence="11">3.6.3.20</ecNumber>
    </submittedName>
    <submittedName>
        <fullName evidence="10">sn-glycerol-3-phosphate transport, ATP binding protein</fullName>
    </submittedName>
</protein>
<evidence type="ECO:0000256" key="6">
    <source>
        <dbReference type="ARBA" id="ARBA00022840"/>
    </source>
</evidence>
<dbReference type="Pfam" id="PF17912">
    <property type="entry name" value="OB_MalK"/>
    <property type="match status" value="1"/>
</dbReference>
<dbReference type="InterPro" id="IPR040582">
    <property type="entry name" value="OB_MalK-like"/>
</dbReference>
<keyword evidence="5" id="KW-0547">Nucleotide-binding</keyword>
<dbReference type="EC" id="3.6.3.20" evidence="11"/>
<gene>
    <name evidence="10" type="primary">ugpC</name>
    <name evidence="10" type="ORF">Lade_0647</name>
    <name evidence="11" type="ORF">NCTC12735_01963</name>
</gene>
<feature type="domain" description="ABC transporter" evidence="9">
    <location>
        <begin position="4"/>
        <end position="234"/>
    </location>
</feature>
<evidence type="ECO:0000313" key="10">
    <source>
        <dbReference type="EMBL" id="KTC65989.1"/>
    </source>
</evidence>
<dbReference type="Gene3D" id="3.40.50.300">
    <property type="entry name" value="P-loop containing nucleotide triphosphate hydrolases"/>
    <property type="match status" value="1"/>
</dbReference>
<evidence type="ECO:0000256" key="8">
    <source>
        <dbReference type="ARBA" id="ARBA00023136"/>
    </source>
</evidence>
<evidence type="ECO:0000256" key="2">
    <source>
        <dbReference type="ARBA" id="ARBA00022475"/>
    </source>
</evidence>
<dbReference type="EMBL" id="LR134438">
    <property type="protein sequence ID" value="VEH86313.1"/>
    <property type="molecule type" value="Genomic_DNA"/>
</dbReference>